<comment type="caution">
    <text evidence="4">The sequence shown here is derived from an EMBL/GenBank/DDBJ whole genome shotgun (WGS) entry which is preliminary data.</text>
</comment>
<dbReference type="InterPro" id="IPR051925">
    <property type="entry name" value="RNA-binding_domain"/>
</dbReference>
<evidence type="ECO:0000256" key="1">
    <source>
        <dbReference type="ARBA" id="ARBA00022884"/>
    </source>
</evidence>
<keyword evidence="1 2" id="KW-0694">RNA-binding</keyword>
<dbReference type="PROSITE" id="PS51295">
    <property type="entry name" value="CRM"/>
    <property type="match status" value="1"/>
</dbReference>
<dbReference type="SMART" id="SM01103">
    <property type="entry name" value="CRS1_YhbY"/>
    <property type="match status" value="1"/>
</dbReference>
<dbReference type="SUPFAM" id="SSF75471">
    <property type="entry name" value="YhbY-like"/>
    <property type="match status" value="1"/>
</dbReference>
<evidence type="ECO:0000256" key="2">
    <source>
        <dbReference type="PROSITE-ProRule" id="PRU00626"/>
    </source>
</evidence>
<dbReference type="InterPro" id="IPR001890">
    <property type="entry name" value="RNA-binding_CRM"/>
</dbReference>
<organism evidence="4 5">
    <name type="scientific">Clostridium facile</name>
    <dbReference type="NCBI Taxonomy" id="2763035"/>
    <lineage>
        <taxon>Bacteria</taxon>
        <taxon>Bacillati</taxon>
        <taxon>Bacillota</taxon>
        <taxon>Clostridia</taxon>
        <taxon>Eubacteriales</taxon>
        <taxon>Clostridiaceae</taxon>
        <taxon>Clostridium</taxon>
    </lineage>
</organism>
<keyword evidence="5" id="KW-1185">Reference proteome</keyword>
<dbReference type="InterPro" id="IPR035920">
    <property type="entry name" value="YhbY-like_sf"/>
</dbReference>
<proteinExistence type="predicted"/>
<accession>A0ABR7IRK2</accession>
<evidence type="ECO:0000259" key="3">
    <source>
        <dbReference type="PROSITE" id="PS51295"/>
    </source>
</evidence>
<dbReference type="Pfam" id="PF01985">
    <property type="entry name" value="CRS1_YhbY"/>
    <property type="match status" value="1"/>
</dbReference>
<evidence type="ECO:0000313" key="5">
    <source>
        <dbReference type="Proteomes" id="UP000649151"/>
    </source>
</evidence>
<feature type="domain" description="CRM" evidence="3">
    <location>
        <begin position="1"/>
        <end position="95"/>
    </location>
</feature>
<protein>
    <submittedName>
        <fullName evidence="4">YhbY family RNA-binding protein</fullName>
    </submittedName>
</protein>
<sequence length="95" mass="10494">MLTSKQRAKLRGMANQLPTLFQIGKNGITPEVVAQVEEALLPKELIKLSVLETAPVFAREAAQQLAEALNADVVQVIGMRFVLYRPNPEEPVIEL</sequence>
<name>A0ABR7IRK2_9CLOT</name>
<dbReference type="Gene3D" id="3.30.110.60">
    <property type="entry name" value="YhbY-like"/>
    <property type="match status" value="1"/>
</dbReference>
<dbReference type="PANTHER" id="PTHR40065">
    <property type="entry name" value="RNA-BINDING PROTEIN YHBY"/>
    <property type="match status" value="1"/>
</dbReference>
<dbReference type="RefSeq" id="WP_069987212.1">
    <property type="nucleotide sequence ID" value="NZ_JACOQK010000001.1"/>
</dbReference>
<reference evidence="4 5" key="1">
    <citation type="submission" date="2020-08" db="EMBL/GenBank/DDBJ databases">
        <title>Genome public.</title>
        <authorList>
            <person name="Liu C."/>
            <person name="Sun Q."/>
        </authorList>
    </citation>
    <scope>NUCLEOTIDE SEQUENCE [LARGE SCALE GENOMIC DNA]</scope>
    <source>
        <strain evidence="4 5">NSJ-27</strain>
    </source>
</reference>
<dbReference type="PANTHER" id="PTHR40065:SF3">
    <property type="entry name" value="RNA-BINDING PROTEIN YHBY"/>
    <property type="match status" value="1"/>
</dbReference>
<evidence type="ECO:0000313" key="4">
    <source>
        <dbReference type="EMBL" id="MBC5787738.1"/>
    </source>
</evidence>
<dbReference type="Proteomes" id="UP000649151">
    <property type="component" value="Unassembled WGS sequence"/>
</dbReference>
<dbReference type="EMBL" id="JACOQK010000001">
    <property type="protein sequence ID" value="MBC5787738.1"/>
    <property type="molecule type" value="Genomic_DNA"/>
</dbReference>
<gene>
    <name evidence="4" type="ORF">H8Z77_06875</name>
</gene>